<keyword evidence="14" id="KW-1185">Reference proteome</keyword>
<dbReference type="Gene3D" id="3.30.750.44">
    <property type="match status" value="1"/>
</dbReference>
<evidence type="ECO:0000256" key="3">
    <source>
        <dbReference type="ARBA" id="ARBA00022490"/>
    </source>
</evidence>
<feature type="compositionally biased region" description="Basic and acidic residues" evidence="10">
    <location>
        <begin position="567"/>
        <end position="586"/>
    </location>
</feature>
<dbReference type="GO" id="GO:0005737">
    <property type="term" value="C:cytoplasm"/>
    <property type="evidence" value="ECO:0007669"/>
    <property type="project" value="UniProtKB-SubCell"/>
</dbReference>
<evidence type="ECO:0000256" key="8">
    <source>
        <dbReference type="PIRSR" id="PIRSR036421-1"/>
    </source>
</evidence>
<dbReference type="EMBL" id="QQWG01000005">
    <property type="protein sequence ID" value="RRG22505.1"/>
    <property type="molecule type" value="Genomic_DNA"/>
</dbReference>
<evidence type="ECO:0000256" key="10">
    <source>
        <dbReference type="SAM" id="MobiDB-lite"/>
    </source>
</evidence>
<dbReference type="SUPFAM" id="SSF52096">
    <property type="entry name" value="ClpP/crotonase"/>
    <property type="match status" value="1"/>
</dbReference>
<dbReference type="EC" id="3.4.21.-" evidence="7"/>
<dbReference type="PANTHER" id="PTHR43253:SF1">
    <property type="entry name" value="TRICORN PROTEASE HOMOLOG 2-RELATED"/>
    <property type="match status" value="1"/>
</dbReference>
<dbReference type="SUPFAM" id="SSF69304">
    <property type="entry name" value="Tricorn protease N-terminal domain"/>
    <property type="match status" value="2"/>
</dbReference>
<protein>
    <recommendedName>
        <fullName evidence="7">Tricorn protease homolog</fullName>
        <ecNumber evidence="7">3.4.21.-</ecNumber>
    </recommendedName>
</protein>
<organism evidence="13 14">
    <name type="scientific">Ancylomarina euxinus</name>
    <dbReference type="NCBI Taxonomy" id="2283627"/>
    <lineage>
        <taxon>Bacteria</taxon>
        <taxon>Pseudomonadati</taxon>
        <taxon>Bacteroidota</taxon>
        <taxon>Bacteroidia</taxon>
        <taxon>Marinilabiliales</taxon>
        <taxon>Marinifilaceae</taxon>
        <taxon>Ancylomarina</taxon>
    </lineage>
</organism>
<dbReference type="InterPro" id="IPR011042">
    <property type="entry name" value="6-blade_b-propeller_TolB-like"/>
</dbReference>
<accession>A0A425Y309</accession>
<dbReference type="Pfam" id="PF03572">
    <property type="entry name" value="Peptidase_S41"/>
    <property type="match status" value="1"/>
</dbReference>
<dbReference type="Gene3D" id="2.30.42.10">
    <property type="match status" value="1"/>
</dbReference>
<feature type="active site" description="Charge relay system" evidence="8">
    <location>
        <position position="1052"/>
    </location>
</feature>
<keyword evidence="11" id="KW-0732">Signal</keyword>
<dbReference type="InterPro" id="IPR011659">
    <property type="entry name" value="WD40"/>
</dbReference>
<dbReference type="GO" id="GO:0008236">
    <property type="term" value="F:serine-type peptidase activity"/>
    <property type="evidence" value="ECO:0007669"/>
    <property type="project" value="UniProtKB-UniRule"/>
</dbReference>
<dbReference type="SUPFAM" id="SSF50156">
    <property type="entry name" value="PDZ domain-like"/>
    <property type="match status" value="1"/>
</dbReference>
<gene>
    <name evidence="13" type="ORF">DWB61_06720</name>
</gene>
<dbReference type="SMART" id="SM00245">
    <property type="entry name" value="TSPc"/>
    <property type="match status" value="1"/>
</dbReference>
<evidence type="ECO:0000256" key="11">
    <source>
        <dbReference type="SAM" id="SignalP"/>
    </source>
</evidence>
<dbReference type="InterPro" id="IPR012393">
    <property type="entry name" value="Tricorn_protease"/>
</dbReference>
<evidence type="ECO:0000256" key="7">
    <source>
        <dbReference type="PIRNR" id="PIRNR036421"/>
    </source>
</evidence>
<dbReference type="Gene3D" id="2.120.10.30">
    <property type="entry name" value="TolB, C-terminal domain"/>
    <property type="match status" value="2"/>
</dbReference>
<comment type="function">
    <text evidence="7">Degrades oligopeptides.</text>
</comment>
<evidence type="ECO:0000256" key="2">
    <source>
        <dbReference type="ARBA" id="ARBA00008524"/>
    </source>
</evidence>
<dbReference type="PANTHER" id="PTHR43253">
    <property type="entry name" value="TRICORN PROTEASE HOMOLOG 2-RELATED"/>
    <property type="match status" value="1"/>
</dbReference>
<evidence type="ECO:0000256" key="4">
    <source>
        <dbReference type="ARBA" id="ARBA00022670"/>
    </source>
</evidence>
<dbReference type="InterPro" id="IPR029045">
    <property type="entry name" value="ClpP/crotonase-like_dom_sf"/>
</dbReference>
<keyword evidence="4 7" id="KW-0645">Protease</keyword>
<evidence type="ECO:0000256" key="1">
    <source>
        <dbReference type="ARBA" id="ARBA00004496"/>
    </source>
</evidence>
<evidence type="ECO:0000313" key="14">
    <source>
        <dbReference type="Proteomes" id="UP000285794"/>
    </source>
</evidence>
<dbReference type="AlphaFoldDB" id="A0A425Y309"/>
<feature type="active site" description="Charge relay system" evidence="8">
    <location>
        <position position="780"/>
    </location>
</feature>
<feature type="signal peptide" evidence="11">
    <location>
        <begin position="1"/>
        <end position="16"/>
    </location>
</feature>
<feature type="site" description="Transition state stabilizer; via amide nitrogen" evidence="9">
    <location>
        <position position="996"/>
    </location>
</feature>
<evidence type="ECO:0000256" key="9">
    <source>
        <dbReference type="PIRSR" id="PIRSR036421-3"/>
    </source>
</evidence>
<keyword evidence="6 7" id="KW-0720">Serine protease</keyword>
<comment type="similarity">
    <text evidence="2 7">Belongs to the peptidase S41B family.</text>
</comment>
<comment type="caution">
    <text evidence="13">The sequence shown here is derived from an EMBL/GenBank/DDBJ whole genome shotgun (WGS) entry which is preliminary data.</text>
</comment>
<evidence type="ECO:0000259" key="12">
    <source>
        <dbReference type="SMART" id="SM00245"/>
    </source>
</evidence>
<evidence type="ECO:0000256" key="6">
    <source>
        <dbReference type="ARBA" id="ARBA00022825"/>
    </source>
</evidence>
<dbReference type="Gene3D" id="2.120.10.60">
    <property type="entry name" value="Tricorn protease N-terminal domain"/>
    <property type="match status" value="2"/>
</dbReference>
<dbReference type="Pfam" id="PF14684">
    <property type="entry name" value="Tricorn_C1"/>
    <property type="match status" value="1"/>
</dbReference>
<name>A0A425Y309_9BACT</name>
<dbReference type="InterPro" id="IPR011044">
    <property type="entry name" value="Quino_amine_DH_bsu"/>
</dbReference>
<feature type="active site" description="Nucleophile" evidence="8">
    <location>
        <position position="995"/>
    </location>
</feature>
<feature type="region of interest" description="Disordered" evidence="10">
    <location>
        <begin position="567"/>
        <end position="600"/>
    </location>
</feature>
<keyword evidence="5 7" id="KW-0378">Hydrolase</keyword>
<keyword evidence="3 7" id="KW-0963">Cytoplasm</keyword>
<dbReference type="Proteomes" id="UP000285794">
    <property type="component" value="Unassembled WGS sequence"/>
</dbReference>
<proteinExistence type="inferred from homology"/>
<dbReference type="CDD" id="cd07562">
    <property type="entry name" value="Peptidase_S41_TRI"/>
    <property type="match status" value="1"/>
</dbReference>
<dbReference type="Pfam" id="PF07676">
    <property type="entry name" value="PD40"/>
    <property type="match status" value="1"/>
</dbReference>
<dbReference type="GO" id="GO:0006508">
    <property type="term" value="P:proteolysis"/>
    <property type="evidence" value="ECO:0007669"/>
    <property type="project" value="UniProtKB-UniRule"/>
</dbReference>
<dbReference type="InterPro" id="IPR005151">
    <property type="entry name" value="Tail-specific_protease"/>
</dbReference>
<reference evidence="13 14" key="1">
    <citation type="submission" date="2018-07" db="EMBL/GenBank/DDBJ databases">
        <title>Draft genome sequence of Ancylomarina sp. M1P.</title>
        <authorList>
            <person name="Yadav S."/>
            <person name="Villanueva L."/>
            <person name="Damste J.S.S."/>
        </authorList>
    </citation>
    <scope>NUCLEOTIDE SEQUENCE [LARGE SCALE GENOMIC DNA]</scope>
    <source>
        <strain evidence="13 14">M1P</strain>
    </source>
</reference>
<evidence type="ECO:0000256" key="5">
    <source>
        <dbReference type="ARBA" id="ARBA00022801"/>
    </source>
</evidence>
<comment type="subcellular location">
    <subcellularLocation>
        <location evidence="1 7">Cytoplasm</location>
    </subcellularLocation>
</comment>
<dbReference type="OrthoDB" id="9815657at2"/>
<feature type="domain" description="Tail specific protease" evidence="12">
    <location>
        <begin position="858"/>
        <end position="1063"/>
    </location>
</feature>
<dbReference type="RefSeq" id="WP_125030131.1">
    <property type="nucleotide sequence ID" value="NZ_JAPXVP010000001.1"/>
</dbReference>
<dbReference type="PIRSF" id="PIRSF036421">
    <property type="entry name" value="Tricorn_protease"/>
    <property type="match status" value="1"/>
</dbReference>
<dbReference type="Gene3D" id="3.90.226.10">
    <property type="entry name" value="2-enoyl-CoA Hydratase, Chain A, domain 1"/>
    <property type="match status" value="1"/>
</dbReference>
<evidence type="ECO:0000313" key="13">
    <source>
        <dbReference type="EMBL" id="RRG22505.1"/>
    </source>
</evidence>
<feature type="chain" id="PRO_5019323107" description="Tricorn protease homolog" evidence="11">
    <location>
        <begin position="17"/>
        <end position="1089"/>
    </location>
</feature>
<dbReference type="InterPro" id="IPR028204">
    <property type="entry name" value="Tricorn_C1"/>
</dbReference>
<dbReference type="Pfam" id="PF26549">
    <property type="entry name" value="Tricorn_N"/>
    <property type="match status" value="1"/>
</dbReference>
<sequence length="1089" mass="123600">MIKKLFFITTFLVALAKSLLGAESPTWLRYPAISPDGTTIVFQYQGDIFKVDANGGMATAITSNSAYDTQPVWSPDGKTIAFASDRFGNFDIFTISIEGGSPNRITYHSGNEKPSSFTPDGKYILFSGLISDTPKNAMFPSGGVPELYSISVNGGRENQILTSPALNASYSSDQNLLLYQDQKGYENQWRKHHTSSVTRDIWIYDVNNKKHQKFSSFKGEDLNPIFSSDNKDVYYLSEKAGSMNIWKAPVNNASVLTQVTHFEKHPVRFITIANNNTLAFSYNGDIYTQAANGQSNKVEIRINADIKENPIVYKQMRGGAGEMSVSPDGKEVAFIVRGEVFVTSVEYGTTKRITNTPEQERGVSFSPDGKALLYASERNGSWNLYQTKVVREVETNFANSTLLKEEVVLESTPETFQAKFSPDGKEVAFLEERVILKVINLESKKVRTILEGKWNYSYSDGDQYYDWSPDGKWFLVNFYPHTLFMSDVALIDAQGNKTLKNITESGYSDNSARWSLKGKAMIWFTDKRGFRSHGSWGSQSDVYAQFFTQEAFDDFKLSKEEREIKETVEKEAKKKKEEAEKKEDNKKKGKKDKKKKSEEKDEKTDEALKIDFSGLEDRQVCLTINPSRLSDAILTPDGKKLFYLSKFEDGYDLWVNDLVENETKKILDLKGGGGAMQFDKDAKNLFLMSGKSIIKVDVASNKRKNISYNAEMYLDKAAERDYMFEHVWRQMKKKFYDPKLHGVDWDFYKEEYKQFLPHITNNYDYAEMLSELLGELNASHTGSGYRASSPNGDNTANLGAFFDWNYKGDGLKIAEVLEKGPLHKADSKIKAGVIIEKIDGVSLNKDKSHYPLLNHKSGKQVLLSLYNPESKKRWDEIVKPISYTGDLLYERWVKNCQKECDKLSNGRIGYVHVKGMNSASFRKVYSEMLGKYGTRDAIIVDTRFNGGGWLHDDLITLLNGKEYAKFSPRDQLMGSDPMSKWKKPSAVLINEGNYSDACAFPYAYQYLKIGKLIGMPVPGTMTAVWWETLQDESLYFGMPQVGIKDMKGDYIENQQIEPDIRVENNFEMVTEGKDQQLQKAVEHLLQNLK</sequence>
<dbReference type="SUPFAM" id="SSF50969">
    <property type="entry name" value="YVTN repeat-like/Quinoprotein amine dehydrogenase"/>
    <property type="match status" value="1"/>
</dbReference>
<dbReference type="InterPro" id="IPR036034">
    <property type="entry name" value="PDZ_sf"/>
</dbReference>